<evidence type="ECO:0000256" key="6">
    <source>
        <dbReference type="SAM" id="SignalP"/>
    </source>
</evidence>
<dbReference type="InterPro" id="IPR000209">
    <property type="entry name" value="Peptidase_S8/S53_dom"/>
</dbReference>
<dbReference type="GO" id="GO:0004252">
    <property type="term" value="F:serine-type endopeptidase activity"/>
    <property type="evidence" value="ECO:0007669"/>
    <property type="project" value="UniProtKB-UniRule"/>
</dbReference>
<feature type="domain" description="PKD" evidence="7">
    <location>
        <begin position="671"/>
        <end position="758"/>
    </location>
</feature>
<dbReference type="GO" id="GO:0005737">
    <property type="term" value="C:cytoplasm"/>
    <property type="evidence" value="ECO:0007669"/>
    <property type="project" value="UniProtKB-ARBA"/>
</dbReference>
<dbReference type="GO" id="GO:0012505">
    <property type="term" value="C:endomembrane system"/>
    <property type="evidence" value="ECO:0007669"/>
    <property type="project" value="UniProtKB-ARBA"/>
</dbReference>
<dbReference type="GO" id="GO:0016020">
    <property type="term" value="C:membrane"/>
    <property type="evidence" value="ECO:0007669"/>
    <property type="project" value="TreeGrafter"/>
</dbReference>
<dbReference type="Pfam" id="PF01483">
    <property type="entry name" value="P_proprotein"/>
    <property type="match status" value="1"/>
</dbReference>
<dbReference type="EMBL" id="OBEB01000001">
    <property type="protein sequence ID" value="SNY41293.1"/>
    <property type="molecule type" value="Genomic_DNA"/>
</dbReference>
<feature type="domain" description="P/Homo B" evidence="8">
    <location>
        <begin position="540"/>
        <end position="669"/>
    </location>
</feature>
<feature type="active site" description="Charge relay system" evidence="4">
    <location>
        <position position="166"/>
    </location>
</feature>
<evidence type="ECO:0000256" key="3">
    <source>
        <dbReference type="ARBA" id="ARBA00022825"/>
    </source>
</evidence>
<keyword evidence="1 4" id="KW-0645">Protease</keyword>
<evidence type="ECO:0000256" key="2">
    <source>
        <dbReference type="ARBA" id="ARBA00022801"/>
    </source>
</evidence>
<feature type="chain" id="PRO_5012605831" evidence="6">
    <location>
        <begin position="23"/>
        <end position="833"/>
    </location>
</feature>
<evidence type="ECO:0000259" key="7">
    <source>
        <dbReference type="PROSITE" id="PS50093"/>
    </source>
</evidence>
<dbReference type="Gene3D" id="2.60.40.10">
    <property type="entry name" value="Immunoglobulins"/>
    <property type="match status" value="1"/>
</dbReference>
<dbReference type="RefSeq" id="WP_097109586.1">
    <property type="nucleotide sequence ID" value="NZ_OBEB01000001.1"/>
</dbReference>
<dbReference type="InterPro" id="IPR000601">
    <property type="entry name" value="PKD_dom"/>
</dbReference>
<dbReference type="PROSITE" id="PS51829">
    <property type="entry name" value="P_HOMO_B"/>
    <property type="match status" value="1"/>
</dbReference>
<dbReference type="PROSITE" id="PS00137">
    <property type="entry name" value="SUBTILASE_HIS"/>
    <property type="match status" value="1"/>
</dbReference>
<accession>A0A285I091</accession>
<dbReference type="Pfam" id="PF18911">
    <property type="entry name" value="PKD_4"/>
    <property type="match status" value="1"/>
</dbReference>
<dbReference type="InterPro" id="IPR034204">
    <property type="entry name" value="PfSUB1-like_cat_dom"/>
</dbReference>
<dbReference type="SUPFAM" id="SSF49785">
    <property type="entry name" value="Galactose-binding domain-like"/>
    <property type="match status" value="1"/>
</dbReference>
<dbReference type="CDD" id="cd00146">
    <property type="entry name" value="PKD"/>
    <property type="match status" value="1"/>
</dbReference>
<feature type="active site" description="Charge relay system" evidence="4">
    <location>
        <position position="378"/>
    </location>
</feature>
<evidence type="ECO:0000313" key="9">
    <source>
        <dbReference type="EMBL" id="SNY41293.1"/>
    </source>
</evidence>
<keyword evidence="3 4" id="KW-0720">Serine protease</keyword>
<proteinExistence type="inferred from homology"/>
<dbReference type="PRINTS" id="PR00723">
    <property type="entry name" value="SUBTILISIN"/>
</dbReference>
<evidence type="ECO:0000256" key="5">
    <source>
        <dbReference type="RuleBase" id="RU003355"/>
    </source>
</evidence>
<organism evidence="9 10">
    <name type="scientific">Arsukibacterium tuosuense</name>
    <dbReference type="NCBI Taxonomy" id="1323745"/>
    <lineage>
        <taxon>Bacteria</taxon>
        <taxon>Pseudomonadati</taxon>
        <taxon>Pseudomonadota</taxon>
        <taxon>Gammaproteobacteria</taxon>
        <taxon>Chromatiales</taxon>
        <taxon>Chromatiaceae</taxon>
        <taxon>Arsukibacterium</taxon>
    </lineage>
</organism>
<gene>
    <name evidence="9" type="ORF">SAMN06297280_0293</name>
</gene>
<feature type="active site" description="Charge relay system" evidence="4">
    <location>
        <position position="209"/>
    </location>
</feature>
<dbReference type="InterPro" id="IPR008979">
    <property type="entry name" value="Galactose-bd-like_sf"/>
</dbReference>
<dbReference type="PROSITE" id="PS50093">
    <property type="entry name" value="PKD"/>
    <property type="match status" value="1"/>
</dbReference>
<dbReference type="Proteomes" id="UP000219353">
    <property type="component" value="Unassembled WGS sequence"/>
</dbReference>
<dbReference type="GO" id="GO:0016485">
    <property type="term" value="P:protein processing"/>
    <property type="evidence" value="ECO:0007669"/>
    <property type="project" value="TreeGrafter"/>
</dbReference>
<dbReference type="PROSITE" id="PS00138">
    <property type="entry name" value="SUBTILASE_SER"/>
    <property type="match status" value="1"/>
</dbReference>
<dbReference type="InterPro" id="IPR023828">
    <property type="entry name" value="Peptidase_S8_Ser-AS"/>
</dbReference>
<dbReference type="InterPro" id="IPR002884">
    <property type="entry name" value="P_dom"/>
</dbReference>
<dbReference type="InterPro" id="IPR036852">
    <property type="entry name" value="Peptidase_S8/S53_dom_sf"/>
</dbReference>
<dbReference type="OrthoDB" id="9790784at2"/>
<dbReference type="SUPFAM" id="SSF49299">
    <property type="entry name" value="PKD domain"/>
    <property type="match status" value="1"/>
</dbReference>
<dbReference type="PANTHER" id="PTHR42884">
    <property type="entry name" value="PROPROTEIN CONVERTASE SUBTILISIN/KEXIN-RELATED"/>
    <property type="match status" value="1"/>
</dbReference>
<dbReference type="Gene3D" id="3.40.50.200">
    <property type="entry name" value="Peptidase S8/S53 domain"/>
    <property type="match status" value="1"/>
</dbReference>
<dbReference type="CDD" id="cd07473">
    <property type="entry name" value="Peptidases_S8_Subtilisin_like"/>
    <property type="match status" value="1"/>
</dbReference>
<keyword evidence="2 4" id="KW-0378">Hydrolase</keyword>
<dbReference type="InterPro" id="IPR023827">
    <property type="entry name" value="Peptidase_S8_Asp-AS"/>
</dbReference>
<keyword evidence="6" id="KW-0732">Signal</keyword>
<reference evidence="10" key="1">
    <citation type="submission" date="2017-09" db="EMBL/GenBank/DDBJ databases">
        <authorList>
            <person name="Varghese N."/>
            <person name="Submissions S."/>
        </authorList>
    </citation>
    <scope>NUCLEOTIDE SEQUENCE [LARGE SCALE GENOMIC DNA]</scope>
    <source>
        <strain evidence="10">CGMCC 1.12461</strain>
    </source>
</reference>
<evidence type="ECO:0000313" key="10">
    <source>
        <dbReference type="Proteomes" id="UP000219353"/>
    </source>
</evidence>
<dbReference type="PANTHER" id="PTHR42884:SF14">
    <property type="entry name" value="NEUROENDOCRINE CONVERTASE 1"/>
    <property type="match status" value="1"/>
</dbReference>
<dbReference type="AlphaFoldDB" id="A0A285I091"/>
<keyword evidence="10" id="KW-1185">Reference proteome</keyword>
<sequence>MSKQKILALAVAAALSSGSAFASNKVAEADDSILVMFKPGVSKQERVAAVKRSGASLRQLDNQGRDIKMRHIANGRIAKVIVPKGINHDFLIKQLATDPAVEVAEPNYLVKALNVPLAVPNDPSFGEMWALDNTGQNGGTAGADISATEAWDITTGSRDIVIGVIDSGMDYNHPDLIPNRWENDGSYPGHPHGYSTLNENNDPMDSDSHGTHVAGTIGASGDNGVGITGVNWNVTLLPCQFLGPTGGSTAGAIECIDYFTDLKTNYGVNVKATNNSWGGGGFSETLRAAIQSGGDAGILFIAASGNDGADADVSPMYPAAYDLDVIVSVASTDRNDDLSVFAVGASNYGATTVDLGAPGSAIQSTIPGNGYASYSGTSMASPHVAGAAALLWSINPEITPLEMKTILMDSGDELASLDGKTVSGKRLNLVNALADADPTPSFRLSLSPGSQQIVAGETAEFTLDVGNLADWMGTVELSVSTDPSLEGVSLSADTAEPGDTVTVTVPTMADTAWGDYLVTVTGIDAADPEVVKSVSATLDLLPQGLADFSFDNTTPVDIPDNDAEGIESVINVPNEGTVFSVEAGVDITHTWRGDLIVTLTSPQGTEHTLQNRSGGSEDDLVESWTVDTFNGEAMQGDWTLNVSDNAGADVGTLNSWSLTITALGGDVVDPDPEAPVAGFSYVASGLDVDFSDTSTDANDDIASWSWDFGDGTMSDQQNPSHSYAAEGSYTVSLTVTDDTGLTDMTSQSVAVVASDISLTLHRAIRARTGSTIVDLRWTGATGNVDLYRDGEYIETIENDGRHRDRFNSMAPSATYSLCLEGTTVCSADLVVNF</sequence>
<evidence type="ECO:0000256" key="1">
    <source>
        <dbReference type="ARBA" id="ARBA00022670"/>
    </source>
</evidence>
<dbReference type="PROSITE" id="PS51892">
    <property type="entry name" value="SUBTILASE"/>
    <property type="match status" value="1"/>
</dbReference>
<dbReference type="InterPro" id="IPR022398">
    <property type="entry name" value="Peptidase_S8_His-AS"/>
</dbReference>
<dbReference type="SUPFAM" id="SSF52743">
    <property type="entry name" value="Subtilisin-like"/>
    <property type="match status" value="1"/>
</dbReference>
<comment type="similarity">
    <text evidence="4 5">Belongs to the peptidase S8 family.</text>
</comment>
<dbReference type="PROSITE" id="PS00136">
    <property type="entry name" value="SUBTILASE_ASP"/>
    <property type="match status" value="1"/>
</dbReference>
<dbReference type="Pfam" id="PF00082">
    <property type="entry name" value="Peptidase_S8"/>
    <property type="match status" value="1"/>
</dbReference>
<name>A0A285I091_9GAMM</name>
<evidence type="ECO:0000256" key="4">
    <source>
        <dbReference type="PROSITE-ProRule" id="PRU01240"/>
    </source>
</evidence>
<dbReference type="InterPro" id="IPR022409">
    <property type="entry name" value="PKD/Chitinase_dom"/>
</dbReference>
<protein>
    <submittedName>
        <fullName evidence="9">Regulatory P domain of the subtilisin-like proprotein convertase</fullName>
    </submittedName>
</protein>
<dbReference type="InterPro" id="IPR015500">
    <property type="entry name" value="Peptidase_S8_subtilisin-rel"/>
</dbReference>
<dbReference type="InterPro" id="IPR035986">
    <property type="entry name" value="PKD_dom_sf"/>
</dbReference>
<feature type="signal peptide" evidence="6">
    <location>
        <begin position="1"/>
        <end position="22"/>
    </location>
</feature>
<dbReference type="InterPro" id="IPR013783">
    <property type="entry name" value="Ig-like_fold"/>
</dbReference>
<evidence type="ECO:0000259" key="8">
    <source>
        <dbReference type="PROSITE" id="PS51829"/>
    </source>
</evidence>
<dbReference type="Gene3D" id="2.60.120.260">
    <property type="entry name" value="Galactose-binding domain-like"/>
    <property type="match status" value="1"/>
</dbReference>
<dbReference type="SMART" id="SM00089">
    <property type="entry name" value="PKD"/>
    <property type="match status" value="1"/>
</dbReference>